<evidence type="ECO:0000313" key="1">
    <source>
        <dbReference type="EMBL" id="MSS14271.1"/>
    </source>
</evidence>
<dbReference type="Proteomes" id="UP000481852">
    <property type="component" value="Unassembled WGS sequence"/>
</dbReference>
<dbReference type="Gene3D" id="2.30.30.40">
    <property type="entry name" value="SH3 Domains"/>
    <property type="match status" value="3"/>
</dbReference>
<evidence type="ECO:0000313" key="2">
    <source>
        <dbReference type="Proteomes" id="UP000481852"/>
    </source>
</evidence>
<protein>
    <recommendedName>
        <fullName evidence="3">SH3 domain-containing protein</fullName>
    </recommendedName>
</protein>
<gene>
    <name evidence="1" type="ORF">FYJ35_04300</name>
</gene>
<evidence type="ECO:0008006" key="3">
    <source>
        <dbReference type="Google" id="ProtNLM"/>
    </source>
</evidence>
<name>A0A6L5X1Q9_9FIRM</name>
<proteinExistence type="predicted"/>
<comment type="caution">
    <text evidence="1">The sequence shown here is derived from an EMBL/GenBank/DDBJ whole genome shotgun (WGS) entry which is preliminary data.</text>
</comment>
<sequence length="277" mass="31077">MRTAKAYDYSNEIGKLYTGDQVQVTDASDFVYWYVYAPGLGKYGYVNSKYLTAVYDSPAYSVAGIAMTVRVDSGYLALRNGKAYDASNEIGKMYTGETVYVIDMNDPDYWTVYSPKLGLTGYTNQHYLYAVSGTIPSYDAMTVRVQSGYLALRTAKAYDASNEIGKLYTGDTVYIEDTSDSRYWWVYAPTLGQEGYVNKDYLTGGTFYTYSLGSWTVSVQSGYLALRTAKAYDASNEIGKLYTGETVQVIDASDSKYWYVYAPTLNMYGYVNADYLY</sequence>
<dbReference type="AlphaFoldDB" id="A0A6L5X1Q9"/>
<accession>A0A6L5X1Q9</accession>
<dbReference type="EMBL" id="VULZ01000003">
    <property type="protein sequence ID" value="MSS14271.1"/>
    <property type="molecule type" value="Genomic_DNA"/>
</dbReference>
<dbReference type="PANTHER" id="PTHR34408:SF1">
    <property type="entry name" value="GLYCOSYL HYDROLASE FAMILY 19 DOMAIN-CONTAINING PROTEIN HI_1415"/>
    <property type="match status" value="1"/>
</dbReference>
<organism evidence="1 2">
    <name type="scientific">Porcincola intestinalis</name>
    <dbReference type="NCBI Taxonomy" id="2606632"/>
    <lineage>
        <taxon>Bacteria</taxon>
        <taxon>Bacillati</taxon>
        <taxon>Bacillota</taxon>
        <taxon>Clostridia</taxon>
        <taxon>Lachnospirales</taxon>
        <taxon>Lachnospiraceae</taxon>
        <taxon>Porcincola</taxon>
    </lineage>
</organism>
<dbReference type="InterPro" id="IPR052354">
    <property type="entry name" value="Cell_Wall_Dynamics_Protein"/>
</dbReference>
<keyword evidence="2" id="KW-1185">Reference proteome</keyword>
<reference evidence="1 2" key="1">
    <citation type="submission" date="2019-08" db="EMBL/GenBank/DDBJ databases">
        <title>In-depth cultivation of the pig gut microbiome towards novel bacterial diversity and tailored functional studies.</title>
        <authorList>
            <person name="Wylensek D."/>
            <person name="Hitch T.C.A."/>
            <person name="Clavel T."/>
        </authorList>
    </citation>
    <scope>NUCLEOTIDE SEQUENCE [LARGE SCALE GENOMIC DNA]</scope>
    <source>
        <strain evidence="1 2">Oil+RF-744-WCA-WT-11</strain>
    </source>
</reference>
<dbReference type="PANTHER" id="PTHR34408">
    <property type="entry name" value="FAMILY PROTEIN, PUTATIVE-RELATED"/>
    <property type="match status" value="1"/>
</dbReference>